<comment type="caution">
    <text evidence="1">The sequence shown here is derived from an EMBL/GenBank/DDBJ whole genome shotgun (WGS) entry which is preliminary data.</text>
</comment>
<name>A0ABU2H5X0_9ACTN</name>
<sequence>MSEVSTPTVPETLLALVGTSPLPPLHAALEFRPRKLVLAHSSDTRWRAVRIRAAAREHGGISDVELRDLGAQVSDFQAVGAGIRRFQQETRGQPGGCASPAAPR</sequence>
<evidence type="ECO:0000313" key="1">
    <source>
        <dbReference type="EMBL" id="MDS1270697.1"/>
    </source>
</evidence>
<reference evidence="2" key="1">
    <citation type="submission" date="2023-07" db="EMBL/GenBank/DDBJ databases">
        <title>Novel species in the genus Lipingzhangella isolated from Sambhar Salt Lake.</title>
        <authorList>
            <person name="Jiya N."/>
            <person name="Kajale S."/>
            <person name="Sharma A."/>
        </authorList>
    </citation>
    <scope>NUCLEOTIDE SEQUENCE [LARGE SCALE GENOMIC DNA]</scope>
    <source>
        <strain evidence="2">LS1_29</strain>
    </source>
</reference>
<dbReference type="Proteomes" id="UP001250214">
    <property type="component" value="Unassembled WGS sequence"/>
</dbReference>
<proteinExistence type="predicted"/>
<gene>
    <name evidence="1" type="ORF">RIF23_10340</name>
</gene>
<accession>A0ABU2H5X0</accession>
<protein>
    <submittedName>
        <fullName evidence="1">Uncharacterized protein</fullName>
    </submittedName>
</protein>
<dbReference type="RefSeq" id="WP_310912249.1">
    <property type="nucleotide sequence ID" value="NZ_JAVLVT010000004.1"/>
</dbReference>
<evidence type="ECO:0000313" key="2">
    <source>
        <dbReference type="Proteomes" id="UP001250214"/>
    </source>
</evidence>
<keyword evidence="2" id="KW-1185">Reference proteome</keyword>
<organism evidence="1 2">
    <name type="scientific">Lipingzhangella rawalii</name>
    <dbReference type="NCBI Taxonomy" id="2055835"/>
    <lineage>
        <taxon>Bacteria</taxon>
        <taxon>Bacillati</taxon>
        <taxon>Actinomycetota</taxon>
        <taxon>Actinomycetes</taxon>
        <taxon>Streptosporangiales</taxon>
        <taxon>Nocardiopsidaceae</taxon>
        <taxon>Lipingzhangella</taxon>
    </lineage>
</organism>
<dbReference type="EMBL" id="JAVLVT010000004">
    <property type="protein sequence ID" value="MDS1270697.1"/>
    <property type="molecule type" value="Genomic_DNA"/>
</dbReference>